<protein>
    <submittedName>
        <fullName evidence="1">Uncharacterized protein</fullName>
    </submittedName>
</protein>
<proteinExistence type="predicted"/>
<name>A0ABQ6VDI6_9CORY</name>
<organism evidence="1 2">
    <name type="scientific">Corynebacterium zhongnanshanii</name>
    <dbReference type="NCBI Taxonomy" id="2768834"/>
    <lineage>
        <taxon>Bacteria</taxon>
        <taxon>Bacillati</taxon>
        <taxon>Actinomycetota</taxon>
        <taxon>Actinomycetes</taxon>
        <taxon>Mycobacteriales</taxon>
        <taxon>Corynebacteriaceae</taxon>
        <taxon>Corynebacterium</taxon>
    </lineage>
</organism>
<gene>
    <name evidence="1" type="ORF">F8377_07020</name>
</gene>
<keyword evidence="2" id="KW-1185">Reference proteome</keyword>
<evidence type="ECO:0000313" key="1">
    <source>
        <dbReference type="EMBL" id="KAB3520972.1"/>
    </source>
</evidence>
<dbReference type="EMBL" id="WBZJ01000002">
    <property type="protein sequence ID" value="KAB3520972.1"/>
    <property type="molecule type" value="Genomic_DNA"/>
</dbReference>
<dbReference type="Proteomes" id="UP000436181">
    <property type="component" value="Unassembled WGS sequence"/>
</dbReference>
<reference evidence="1 2" key="1">
    <citation type="submission" date="2019-10" db="EMBL/GenBank/DDBJ databases">
        <title>Corynebacterium sp novel species isolated from the respiratory tract of Marmot.</title>
        <authorList>
            <person name="Zhang G."/>
        </authorList>
    </citation>
    <scope>NUCLEOTIDE SEQUENCE [LARGE SCALE GENOMIC DNA]</scope>
    <source>
        <strain evidence="1 2">336</strain>
    </source>
</reference>
<evidence type="ECO:0000313" key="2">
    <source>
        <dbReference type="Proteomes" id="UP000436181"/>
    </source>
</evidence>
<sequence>MSSRYKVMGLERLPMKEYMVNSEHGMPGTAWIYRGESSFAAVRFDDIDVLGSGGKRRFFFISDLPLSRQIQGLVHDCAQRDLSIPEALEEIKATFGEPVEVVHLENVNEPDNDLIAAVERLSQR</sequence>
<comment type="caution">
    <text evidence="1">The sequence shown here is derived from an EMBL/GenBank/DDBJ whole genome shotgun (WGS) entry which is preliminary data.</text>
</comment>
<accession>A0ABQ6VDI6</accession>